<dbReference type="AlphaFoldDB" id="A0AAE0YIU5"/>
<evidence type="ECO:0000313" key="1">
    <source>
        <dbReference type="EMBL" id="KAK3747169.1"/>
    </source>
</evidence>
<dbReference type="Proteomes" id="UP001283361">
    <property type="component" value="Unassembled WGS sequence"/>
</dbReference>
<dbReference type="EMBL" id="JAWDGP010006106">
    <property type="protein sequence ID" value="KAK3747169.1"/>
    <property type="molecule type" value="Genomic_DNA"/>
</dbReference>
<comment type="caution">
    <text evidence="1">The sequence shown here is derived from an EMBL/GenBank/DDBJ whole genome shotgun (WGS) entry which is preliminary data.</text>
</comment>
<organism evidence="1 2">
    <name type="scientific">Elysia crispata</name>
    <name type="common">lettuce slug</name>
    <dbReference type="NCBI Taxonomy" id="231223"/>
    <lineage>
        <taxon>Eukaryota</taxon>
        <taxon>Metazoa</taxon>
        <taxon>Spiralia</taxon>
        <taxon>Lophotrochozoa</taxon>
        <taxon>Mollusca</taxon>
        <taxon>Gastropoda</taxon>
        <taxon>Heterobranchia</taxon>
        <taxon>Euthyneura</taxon>
        <taxon>Panpulmonata</taxon>
        <taxon>Sacoglossa</taxon>
        <taxon>Placobranchoidea</taxon>
        <taxon>Plakobranchidae</taxon>
        <taxon>Elysia</taxon>
    </lineage>
</organism>
<proteinExistence type="predicted"/>
<protein>
    <submittedName>
        <fullName evidence="1">Uncharacterized protein</fullName>
    </submittedName>
</protein>
<accession>A0AAE0YIU5</accession>
<gene>
    <name evidence="1" type="ORF">RRG08_035715</name>
</gene>
<keyword evidence="2" id="KW-1185">Reference proteome</keyword>
<reference evidence="1" key="1">
    <citation type="journal article" date="2023" name="G3 (Bethesda)">
        <title>A reference genome for the long-term kleptoplast-retaining sea slug Elysia crispata morphotype clarki.</title>
        <authorList>
            <person name="Eastman K.E."/>
            <person name="Pendleton A.L."/>
            <person name="Shaikh M.A."/>
            <person name="Suttiyut T."/>
            <person name="Ogas R."/>
            <person name="Tomko P."/>
            <person name="Gavelis G."/>
            <person name="Widhalm J.R."/>
            <person name="Wisecaver J.H."/>
        </authorList>
    </citation>
    <scope>NUCLEOTIDE SEQUENCE</scope>
    <source>
        <strain evidence="1">ECLA1</strain>
    </source>
</reference>
<name>A0AAE0YIU5_9GAST</name>
<evidence type="ECO:0000313" key="2">
    <source>
        <dbReference type="Proteomes" id="UP001283361"/>
    </source>
</evidence>
<sequence length="137" mass="14901">MVPGYARIIPGAVHAHWTGHDTGLSMLSTIRLGPGFHGPKPLPLPNCDLGEEFRASDQKCQGTRELGAFGALVRLAQIVEYRVGQSKEPSGSSKHAILLVGKLTLRSQVLPYRTFLDKTKVLLPNKSSHKFNGPGYN</sequence>